<dbReference type="PANTHER" id="PTHR36507:SF1">
    <property type="entry name" value="BLL1555 PROTEIN"/>
    <property type="match status" value="1"/>
</dbReference>
<dbReference type="Proteomes" id="UP000639006">
    <property type="component" value="Unassembled WGS sequence"/>
</dbReference>
<organism evidence="2 3">
    <name type="scientific">Candidatus Argoarchaeum ethanivorans</name>
    <dbReference type="NCBI Taxonomy" id="2608793"/>
    <lineage>
        <taxon>Archaea</taxon>
        <taxon>Methanobacteriati</taxon>
        <taxon>Methanobacteriota</taxon>
        <taxon>Stenosarchaea group</taxon>
        <taxon>Methanomicrobia</taxon>
        <taxon>Methanosarcinales</taxon>
        <taxon>Methanosarcinales incertae sedis</taxon>
        <taxon>GOM Arc I cluster</taxon>
        <taxon>Candidatus Argoarchaeum</taxon>
    </lineage>
</organism>
<dbReference type="Gene3D" id="2.60.40.420">
    <property type="entry name" value="Cupredoxins - blue copper proteins"/>
    <property type="match status" value="1"/>
</dbReference>
<dbReference type="PROSITE" id="PS51257">
    <property type="entry name" value="PROKAR_LIPOPROTEIN"/>
    <property type="match status" value="1"/>
</dbReference>
<dbReference type="InterPro" id="IPR008972">
    <property type="entry name" value="Cupredoxin"/>
</dbReference>
<proteinExistence type="predicted"/>
<protein>
    <recommendedName>
        <fullName evidence="4">EfeO-type cupredoxin-like domain-containing protein</fullName>
    </recommendedName>
</protein>
<reference evidence="2" key="1">
    <citation type="submission" date="2020-10" db="EMBL/GenBank/DDBJ databases">
        <authorList>
            <person name="Hahn C.J."/>
            <person name="Laso-Perez R."/>
            <person name="Vulcano F."/>
            <person name="Vaziourakis K.-M."/>
            <person name="Stokke R."/>
            <person name="Steen I.H."/>
            <person name="Teske A."/>
            <person name="Boetius A."/>
            <person name="Liebeke M."/>
            <person name="Amann R."/>
            <person name="Knittel K."/>
        </authorList>
    </citation>
    <scope>NUCLEOTIDE SEQUENCE</scope>
    <source>
        <strain evidence="2">Gfbio:e3339647-f889-4370-9287-4fb5cb688e4c:AG392M11_GoMArc1</strain>
    </source>
</reference>
<evidence type="ECO:0000313" key="2">
    <source>
        <dbReference type="EMBL" id="CAD6492540.1"/>
    </source>
</evidence>
<comment type="caution">
    <text evidence="2">The sequence shown here is derived from an EMBL/GenBank/DDBJ whole genome shotgun (WGS) entry which is preliminary data.</text>
</comment>
<dbReference type="SUPFAM" id="SSF49503">
    <property type="entry name" value="Cupredoxins"/>
    <property type="match status" value="1"/>
</dbReference>
<dbReference type="PANTHER" id="PTHR36507">
    <property type="entry name" value="BLL1555 PROTEIN"/>
    <property type="match status" value="1"/>
</dbReference>
<evidence type="ECO:0008006" key="4">
    <source>
        <dbReference type="Google" id="ProtNLM"/>
    </source>
</evidence>
<evidence type="ECO:0000256" key="1">
    <source>
        <dbReference type="SAM" id="MobiDB-lite"/>
    </source>
</evidence>
<dbReference type="AlphaFoldDB" id="A0A811T9Y7"/>
<dbReference type="InterPro" id="IPR052721">
    <property type="entry name" value="ET_Amicyanin"/>
</dbReference>
<dbReference type="EMBL" id="CAJHIQ010000014">
    <property type="protein sequence ID" value="CAD6492540.1"/>
    <property type="molecule type" value="Genomic_DNA"/>
</dbReference>
<name>A0A811T9Y7_9EURY</name>
<gene>
    <name evidence="2" type="ORF">DIAAKJNI_00317</name>
</gene>
<feature type="region of interest" description="Disordered" evidence="1">
    <location>
        <begin position="28"/>
        <end position="48"/>
    </location>
</feature>
<sequence length="155" mass="17690">MKLMNKVVLLIVLVMVCFVGGCVDKTEKEVTPTTTETPTVTPTVTPTPPHEPQTYHIFVDSWRGFSQVRHISDKPRTDLDPKNLSIRVGDTVTWRNDDEDYRLNIVSNEGLWEPVAGMLMWYSKEFSHTFKNKGVYTVAISNYPKTKDQTIIVSE</sequence>
<accession>A0A811T9Y7</accession>
<evidence type="ECO:0000313" key="3">
    <source>
        <dbReference type="Proteomes" id="UP000639006"/>
    </source>
</evidence>
<feature type="compositionally biased region" description="Low complexity" evidence="1">
    <location>
        <begin position="31"/>
        <end position="44"/>
    </location>
</feature>